<dbReference type="InterPro" id="IPR053220">
    <property type="entry name" value="Nematode_rcpt-like_serp_H"/>
</dbReference>
<feature type="transmembrane region" description="Helical" evidence="1">
    <location>
        <begin position="14"/>
        <end position="39"/>
    </location>
</feature>
<evidence type="ECO:0000313" key="2">
    <source>
        <dbReference type="EMBL" id="UMM35249.1"/>
    </source>
</evidence>
<keyword evidence="1" id="KW-0812">Transmembrane</keyword>
<dbReference type="EMBL" id="CP092624">
    <property type="protein sequence ID" value="UMM35249.1"/>
    <property type="molecule type" value="Genomic_DNA"/>
</dbReference>
<feature type="transmembrane region" description="Helical" evidence="1">
    <location>
        <begin position="367"/>
        <end position="387"/>
    </location>
</feature>
<feature type="transmembrane region" description="Helical" evidence="1">
    <location>
        <begin position="96"/>
        <end position="116"/>
    </location>
</feature>
<protein>
    <recommendedName>
        <fullName evidence="4">Serpentine Receptor, class H</fullName>
    </recommendedName>
</protein>
<organism evidence="2 3">
    <name type="scientific">Caenorhabditis briggsae</name>
    <dbReference type="NCBI Taxonomy" id="6238"/>
    <lineage>
        <taxon>Eukaryota</taxon>
        <taxon>Metazoa</taxon>
        <taxon>Ecdysozoa</taxon>
        <taxon>Nematoda</taxon>
        <taxon>Chromadorea</taxon>
        <taxon>Rhabditida</taxon>
        <taxon>Rhabditina</taxon>
        <taxon>Rhabditomorpha</taxon>
        <taxon>Rhabditoidea</taxon>
        <taxon>Rhabditidae</taxon>
        <taxon>Peloderinae</taxon>
        <taxon>Caenorhabditis</taxon>
    </lineage>
</organism>
<keyword evidence="1" id="KW-0472">Membrane</keyword>
<proteinExistence type="predicted"/>
<sequence length="608" mass="67862">MCSYETSYFDSDEFYLTALHILTVIEIPVHLFGAFIVIFKTPKKMASIKNSLLSLHCLSAFVDFYLSFLTSPVLSIPSSAGYPLGVSKWLMVPTSIQVYLAFSLVSAVSVSIVLLFEGRYYVLANGANSNHLLNRPGFFVLAVDATVCAICVGSMSSFLVIHGLFYVMSIVWQLSGSSSKSRNSHKLQKQLMITLGIQVVIPISVFFVPTFILIFLVCSNQFNPTVTNMSVVMAAAHGVISTMTMLIVHRPYREATLDTFYWITMKERKPTESKIMITVVATDEFYAGTLHILTAIEVPVHLFGAYIIVAKTPKKMRTVKSSMLLLHFVGAFVDVYLSFIATPVLTLPVCSGYPLGFSLVLGIPTNVQVYLGISFVGVISVTILTFFEDRYHRLIHGHGSNGKRSWKRIIYVVIHYIVSVLFIAPGYLNIPDQAVGRAVTKKTIPCIPDDVLTRPGYFVLSVVNIIPCLCLVFMFSLVMPQTIYFVGAIFYYLLHTVSKSQTTNRLQKQFFFALCIQIFVPIVVLMFPVLYIVLAIWFDYYNQGATNIALAGIAFHGILSTITMLIVHTPYRNTTLSMFRLSPKNTGNNSQQIWKTVVGAHVTQHSVW</sequence>
<dbReference type="InterPro" id="IPR019422">
    <property type="entry name" value="7TM_GPCR_serpentine_rcpt_Srh"/>
</dbReference>
<dbReference type="Proteomes" id="UP000829354">
    <property type="component" value="Chromosome V"/>
</dbReference>
<keyword evidence="1" id="KW-1133">Transmembrane helix</keyword>
<dbReference type="PANTHER" id="PTHR22941:SF36">
    <property type="entry name" value="SERPENTINE RECEPTOR, CLASS H"/>
    <property type="match status" value="1"/>
</dbReference>
<feature type="transmembrane region" description="Helical" evidence="1">
    <location>
        <begin position="457"/>
        <end position="490"/>
    </location>
</feature>
<feature type="transmembrane region" description="Helical" evidence="1">
    <location>
        <begin position="51"/>
        <end position="76"/>
    </location>
</feature>
<feature type="transmembrane region" description="Helical" evidence="1">
    <location>
        <begin position="324"/>
        <end position="347"/>
    </location>
</feature>
<evidence type="ECO:0000256" key="1">
    <source>
        <dbReference type="SAM" id="Phobius"/>
    </source>
</evidence>
<dbReference type="Pfam" id="PF10318">
    <property type="entry name" value="7TM_GPCR_Srh"/>
    <property type="match status" value="3"/>
</dbReference>
<keyword evidence="3" id="KW-1185">Reference proteome</keyword>
<name>A0AAE9EZU7_CAEBR</name>
<gene>
    <name evidence="2" type="ORF">L5515_007967</name>
</gene>
<dbReference type="AlphaFoldDB" id="A0AAE9EZU7"/>
<evidence type="ECO:0008006" key="4">
    <source>
        <dbReference type="Google" id="ProtNLM"/>
    </source>
</evidence>
<feature type="transmembrane region" description="Helical" evidence="1">
    <location>
        <begin position="137"/>
        <end position="155"/>
    </location>
</feature>
<reference evidence="2 3" key="1">
    <citation type="submission" date="2022-04" db="EMBL/GenBank/DDBJ databases">
        <title>Chromosome-level reference genomes for two strains of Caenorhabditis briggsae: an improved platform for comparative genomics.</title>
        <authorList>
            <person name="Stevens L."/>
            <person name="Andersen E."/>
        </authorList>
    </citation>
    <scope>NUCLEOTIDE SEQUENCE [LARGE SCALE GENOMIC DNA]</scope>
    <source>
        <strain evidence="2">VX34</strain>
        <tissue evidence="2">Whole-organism</tissue>
    </source>
</reference>
<accession>A0AAE9EZU7</accession>
<feature type="transmembrane region" description="Helical" evidence="1">
    <location>
        <begin position="544"/>
        <end position="567"/>
    </location>
</feature>
<feature type="transmembrane region" description="Helical" evidence="1">
    <location>
        <begin position="191"/>
        <end position="217"/>
    </location>
</feature>
<dbReference type="Gene3D" id="1.20.1070.10">
    <property type="entry name" value="Rhodopsin 7-helix transmembrane proteins"/>
    <property type="match status" value="1"/>
</dbReference>
<evidence type="ECO:0000313" key="3">
    <source>
        <dbReference type="Proteomes" id="UP000829354"/>
    </source>
</evidence>
<dbReference type="PANTHER" id="PTHR22941">
    <property type="entry name" value="SERPENTINE RECEPTOR"/>
    <property type="match status" value="1"/>
</dbReference>
<feature type="transmembrane region" description="Helical" evidence="1">
    <location>
        <begin position="229"/>
        <end position="248"/>
    </location>
</feature>
<feature type="transmembrane region" description="Helical" evidence="1">
    <location>
        <begin position="408"/>
        <end position="428"/>
    </location>
</feature>
<feature type="transmembrane region" description="Helical" evidence="1">
    <location>
        <begin position="510"/>
        <end position="538"/>
    </location>
</feature>
<dbReference type="SUPFAM" id="SSF81321">
    <property type="entry name" value="Family A G protein-coupled receptor-like"/>
    <property type="match status" value="2"/>
</dbReference>